<dbReference type="InterPro" id="IPR055101">
    <property type="entry name" value="AIPR_N"/>
</dbReference>
<accession>A0A494RQM0</accession>
<evidence type="ECO:0000313" key="4">
    <source>
        <dbReference type="Proteomes" id="UP000276984"/>
    </source>
</evidence>
<dbReference type="OrthoDB" id="9806213at2"/>
<dbReference type="AlphaFoldDB" id="A0A494RQM0"/>
<evidence type="ECO:0000259" key="1">
    <source>
        <dbReference type="Pfam" id="PF10592"/>
    </source>
</evidence>
<sequence>MTLEEFLVQTRSEVDALVSDRIVAGAYLRGEQAFTDIVMQHMAEVGMTNDPQVLHIERKLGNANLKLNGYAVSEEADRLDLFVTLYEGHQTVEPVADAEVTRAAEQCLKFLNGAAGGKLLKAIDPADEAYEFSQTVNDCYDGLDQICVYILSDRQAKTRNYKPREVAGKSVRLEVMDIERLFRHWSEGKPRDELVVNFDEVCGSPLPCVYVPGENDDYDYALTAIPGAALRQLYEKFGARLLEANVRSFLSQTGKVNQGIRDTLRDEPERFMAYNNGIVLIADGAGLSRTPDGSAGISWLKGMQIVNGGQTTASIYFTKRKHPDVDLARVRVPAKVIVLHQHDPDAEERLVSDISRYANSQNVVKISDLSANKPFHVELEKLALSTYCPDGVGRWFYERAAGSYNVLLAREGTTPARLRQLKEAIPPARKLTKTDLAKYVNAWAGKPQLVSLGSQKNFQRFMAEMSDGEAALPDVAAYKGFIAQVILFKAVQKIVRSGGYQSYQANITAYTVASVARLAGPAFSLEAVWLKQGLSPQLSAWIAEVAADVDRILRQSAGARMVSEWAKKDECWEAVKAGRITPPPSGVPELVR</sequence>
<dbReference type="Pfam" id="PF22879">
    <property type="entry name" value="AIPR_N"/>
    <property type="match status" value="1"/>
</dbReference>
<feature type="domain" description="Abortive infection phage resistance protein N-terminal" evidence="2">
    <location>
        <begin position="34"/>
        <end position="183"/>
    </location>
</feature>
<evidence type="ECO:0000259" key="2">
    <source>
        <dbReference type="Pfam" id="PF22879"/>
    </source>
</evidence>
<dbReference type="RefSeq" id="WP_121482730.1">
    <property type="nucleotide sequence ID" value="NZ_CP032707.1"/>
</dbReference>
<dbReference type="EMBL" id="CP032707">
    <property type="protein sequence ID" value="AYG95596.1"/>
    <property type="molecule type" value="Genomic_DNA"/>
</dbReference>
<keyword evidence="4" id="KW-1185">Reference proteome</keyword>
<dbReference type="Proteomes" id="UP000276984">
    <property type="component" value="Chromosome"/>
</dbReference>
<evidence type="ECO:0000313" key="3">
    <source>
        <dbReference type="EMBL" id="AYG95596.1"/>
    </source>
</evidence>
<dbReference type="InterPro" id="IPR018891">
    <property type="entry name" value="AIPR_C"/>
</dbReference>
<dbReference type="Pfam" id="PF10592">
    <property type="entry name" value="AIPR"/>
    <property type="match status" value="1"/>
</dbReference>
<proteinExistence type="predicted"/>
<gene>
    <name evidence="3" type="ORF">D8I30_10705</name>
</gene>
<reference evidence="3 4" key="1">
    <citation type="submission" date="2018-10" db="EMBL/GenBank/DDBJ databases">
        <title>Complete genome sequence of Brevundimonas naejangsanensis BRV3.</title>
        <authorList>
            <person name="Berrios L."/>
            <person name="Ely B."/>
        </authorList>
    </citation>
    <scope>NUCLEOTIDE SEQUENCE [LARGE SCALE GENOMIC DNA]</scope>
    <source>
        <strain evidence="3 4">BRV3</strain>
    </source>
</reference>
<protein>
    <submittedName>
        <fullName evidence="3">Abortive phage infection protein</fullName>
    </submittedName>
</protein>
<name>A0A494RQM0_9CAUL</name>
<feature type="domain" description="Abortive phage infection protein C-terminal" evidence="1">
    <location>
        <begin position="242"/>
        <end position="555"/>
    </location>
</feature>
<organism evidence="3 4">
    <name type="scientific">Brevundimonas naejangsanensis</name>
    <dbReference type="NCBI Taxonomy" id="588932"/>
    <lineage>
        <taxon>Bacteria</taxon>
        <taxon>Pseudomonadati</taxon>
        <taxon>Pseudomonadota</taxon>
        <taxon>Alphaproteobacteria</taxon>
        <taxon>Caulobacterales</taxon>
        <taxon>Caulobacteraceae</taxon>
        <taxon>Brevundimonas</taxon>
    </lineage>
</organism>